<accession>A0A3S3R729</accession>
<organism evidence="1 2">
    <name type="scientific">Candidatus Electrothrix aarhusensis</name>
    <dbReference type="NCBI Taxonomy" id="1859131"/>
    <lineage>
        <taxon>Bacteria</taxon>
        <taxon>Pseudomonadati</taxon>
        <taxon>Thermodesulfobacteriota</taxon>
        <taxon>Desulfobulbia</taxon>
        <taxon>Desulfobulbales</taxon>
        <taxon>Desulfobulbaceae</taxon>
        <taxon>Candidatus Electrothrix</taxon>
    </lineage>
</organism>
<comment type="caution">
    <text evidence="1">The sequence shown here is derived from an EMBL/GenBank/DDBJ whole genome shotgun (WGS) entry which is preliminary data.</text>
</comment>
<keyword evidence="2" id="KW-1185">Reference proteome</keyword>
<dbReference type="AlphaFoldDB" id="A0A3S3R729"/>
<name>A0A3S3R729_9BACT</name>
<evidence type="ECO:0000313" key="1">
    <source>
        <dbReference type="EMBL" id="RWX45873.1"/>
    </source>
</evidence>
<dbReference type="EMBL" id="MTKO01000071">
    <property type="protein sequence ID" value="RWX45873.1"/>
    <property type="molecule type" value="Genomic_DNA"/>
</dbReference>
<gene>
    <name evidence="1" type="ORF">H206_00726</name>
</gene>
<evidence type="ECO:0000313" key="2">
    <source>
        <dbReference type="Proteomes" id="UP000287853"/>
    </source>
</evidence>
<proteinExistence type="predicted"/>
<sequence>MCEKNLAQQILQDIDILNTQGLDRINPVKNNELIQQYNCGNSPYAEEIIAWLRGEYTFDPACLTG</sequence>
<dbReference type="Proteomes" id="UP000287853">
    <property type="component" value="Unassembled WGS sequence"/>
</dbReference>
<reference evidence="1 2" key="1">
    <citation type="submission" date="2017-01" db="EMBL/GenBank/DDBJ databases">
        <title>The cable genome- insights into the physiology and evolution of filamentous bacteria capable of sulfide oxidation via long distance electron transfer.</title>
        <authorList>
            <person name="Schreiber L."/>
            <person name="Bjerg J.T."/>
            <person name="Boggild A."/>
            <person name="Van De Vossenberg J."/>
            <person name="Meysman F."/>
            <person name="Nielsen L.P."/>
            <person name="Schramm A."/>
            <person name="Kjeldsen K.U."/>
        </authorList>
    </citation>
    <scope>NUCLEOTIDE SEQUENCE [LARGE SCALE GENOMIC DNA]</scope>
    <source>
        <strain evidence="1">MCF</strain>
    </source>
</reference>
<protein>
    <submittedName>
        <fullName evidence="1">Uncharacterized protein</fullName>
    </submittedName>
</protein>